<dbReference type="InterPro" id="IPR043128">
    <property type="entry name" value="Rev_trsase/Diguanyl_cyclase"/>
</dbReference>
<evidence type="ECO:0000259" key="1">
    <source>
        <dbReference type="Pfam" id="PF13456"/>
    </source>
</evidence>
<dbReference type="InterPro" id="IPR055475">
    <property type="entry name" value="DUF7047"/>
</dbReference>
<dbReference type="GeneID" id="136076174"/>
<evidence type="ECO:0000313" key="4">
    <source>
        <dbReference type="RefSeq" id="XP_065645720.1"/>
    </source>
</evidence>
<protein>
    <submittedName>
        <fullName evidence="4">Uncharacterized protein LOC136076174</fullName>
    </submittedName>
</protein>
<dbReference type="SUPFAM" id="SSF56672">
    <property type="entry name" value="DNA/RNA polymerases"/>
    <property type="match status" value="1"/>
</dbReference>
<dbReference type="InterPro" id="IPR002156">
    <property type="entry name" value="RNaseH_domain"/>
</dbReference>
<reference evidence="3" key="1">
    <citation type="submission" date="2025-05" db="UniProtKB">
        <authorList>
            <consortium name="RefSeq"/>
        </authorList>
    </citation>
    <scope>NUCLEOTIDE SEQUENCE [LARGE SCALE GENOMIC DNA]</scope>
</reference>
<sequence>MSEKHESSYRKEINEWINSGILVPYNEQALGPPKVLIPLMCVVQENKDRKKRPVGDFRALNEFLNCHTANADVCQEKLRRWRKIKSAKILDLKKAYLQIHIDKKLWPYQTVIINGTKACDNYIDDIFVDESVETAENVAKHLEKFGLQCKPPEELEKGRVLGLRVERNKNGELIWKRDSVVQFESSNAVTRSQLFSNLGKLIGHYPVAGSLRLQASYIKRLAGNIPWNEYVSEDCKEKMNELLHRLEKEDSVVGKWLVPVNGKAELYCDASSIGLAVVLLIGGIVIEDAAWLRPTSDTHHINISELDSILRGLNLASKWDIKELTVYSDSKSTVGWLNAVLKKEYRVKTRGISQLLVQRRLNTIKEIAKDIKIIVQWIPSELNLADRLSRTP</sequence>
<dbReference type="PANTHER" id="PTHR33050:SF7">
    <property type="entry name" value="RIBONUCLEASE H"/>
    <property type="match status" value="1"/>
</dbReference>
<feature type="domain" description="DUF7047" evidence="2">
    <location>
        <begin position="190"/>
        <end position="248"/>
    </location>
</feature>
<dbReference type="PANTHER" id="PTHR33050">
    <property type="entry name" value="REVERSE TRANSCRIPTASE DOMAIN-CONTAINING PROTEIN"/>
    <property type="match status" value="1"/>
</dbReference>
<dbReference type="Gene3D" id="3.10.10.10">
    <property type="entry name" value="HIV Type 1 Reverse Transcriptase, subunit A, domain 1"/>
    <property type="match status" value="1"/>
</dbReference>
<dbReference type="Pfam" id="PF23088">
    <property type="entry name" value="DUF7047"/>
    <property type="match status" value="1"/>
</dbReference>
<evidence type="ECO:0000313" key="3">
    <source>
        <dbReference type="Proteomes" id="UP001652625"/>
    </source>
</evidence>
<name>A0ABM4BA01_HYDVU</name>
<accession>A0ABM4BA01</accession>
<dbReference type="RefSeq" id="XP_065645720.1">
    <property type="nucleotide sequence ID" value="XM_065789648.1"/>
</dbReference>
<dbReference type="InterPro" id="IPR043502">
    <property type="entry name" value="DNA/RNA_pol_sf"/>
</dbReference>
<feature type="domain" description="RNase H type-1" evidence="1">
    <location>
        <begin position="296"/>
        <end position="383"/>
    </location>
</feature>
<dbReference type="Pfam" id="PF13456">
    <property type="entry name" value="RVT_3"/>
    <property type="match status" value="1"/>
</dbReference>
<organism evidence="3 4">
    <name type="scientific">Hydra vulgaris</name>
    <name type="common">Hydra</name>
    <name type="synonym">Hydra attenuata</name>
    <dbReference type="NCBI Taxonomy" id="6087"/>
    <lineage>
        <taxon>Eukaryota</taxon>
        <taxon>Metazoa</taxon>
        <taxon>Cnidaria</taxon>
        <taxon>Hydrozoa</taxon>
        <taxon>Hydroidolina</taxon>
        <taxon>Anthoathecata</taxon>
        <taxon>Aplanulata</taxon>
        <taxon>Hydridae</taxon>
        <taxon>Hydra</taxon>
    </lineage>
</organism>
<dbReference type="InterPro" id="IPR052055">
    <property type="entry name" value="Hepadnavirus_pol/RT"/>
</dbReference>
<evidence type="ECO:0000259" key="2">
    <source>
        <dbReference type="Pfam" id="PF23088"/>
    </source>
</evidence>
<proteinExistence type="predicted"/>
<dbReference type="Gene3D" id="3.30.70.270">
    <property type="match status" value="1"/>
</dbReference>
<dbReference type="Gene3D" id="3.30.420.10">
    <property type="entry name" value="Ribonuclease H-like superfamily/Ribonuclease H"/>
    <property type="match status" value="1"/>
</dbReference>
<gene>
    <name evidence="4" type="primary">LOC136076174</name>
</gene>
<dbReference type="Proteomes" id="UP001652625">
    <property type="component" value="Chromosome 02"/>
</dbReference>
<reference evidence="4" key="2">
    <citation type="submission" date="2025-08" db="UniProtKB">
        <authorList>
            <consortium name="RefSeq"/>
        </authorList>
    </citation>
    <scope>IDENTIFICATION</scope>
</reference>
<dbReference type="InterPro" id="IPR036397">
    <property type="entry name" value="RNaseH_sf"/>
</dbReference>
<keyword evidence="3" id="KW-1185">Reference proteome</keyword>